<reference evidence="2" key="3">
    <citation type="submission" date="2021-08" db="EMBL/GenBank/DDBJ databases">
        <authorList>
            <person name="Tani A."/>
            <person name="Ola A."/>
            <person name="Ogura Y."/>
            <person name="Katsura K."/>
            <person name="Hayashi T."/>
        </authorList>
    </citation>
    <scope>NUCLEOTIDE SEQUENCE</scope>
    <source>
        <strain evidence="2">DSM 21893</strain>
    </source>
</reference>
<dbReference type="Proteomes" id="UP001055307">
    <property type="component" value="Unassembled WGS sequence"/>
</dbReference>
<evidence type="ECO:0000313" key="2">
    <source>
        <dbReference type="EMBL" id="GJD39898.1"/>
    </source>
</evidence>
<gene>
    <name evidence="1" type="ORF">MBLL_04038</name>
    <name evidence="2" type="ORF">OICFNHDK_2362</name>
</gene>
<sequence>MKKSLATLTIMAVALVIAAQFVTIFVIQPIGAIPEGRTVIISRLTNLNFIDSPDAFCEREMGSVNLLCRGMVAGRVASQATIIARLPYSSMLYGISTGGKSYDR</sequence>
<organism evidence="1">
    <name type="scientific">Methylobacterium bullatum</name>
    <dbReference type="NCBI Taxonomy" id="570505"/>
    <lineage>
        <taxon>Bacteria</taxon>
        <taxon>Pseudomonadati</taxon>
        <taxon>Pseudomonadota</taxon>
        <taxon>Alphaproteobacteria</taxon>
        <taxon>Hyphomicrobiales</taxon>
        <taxon>Methylobacteriaceae</taxon>
        <taxon>Methylobacterium</taxon>
    </lineage>
</organism>
<accession>A0A679KH95</accession>
<keyword evidence="3" id="KW-1185">Reference proteome</keyword>
<dbReference type="EMBL" id="LR743511">
    <property type="protein sequence ID" value="CAA2144918.1"/>
    <property type="molecule type" value="Genomic_DNA"/>
</dbReference>
<name>A0A679KH95_9HYPH</name>
<dbReference type="RefSeq" id="WP_056146857.1">
    <property type="nucleotide sequence ID" value="NZ_BPQF01000011.1"/>
</dbReference>
<protein>
    <submittedName>
        <fullName evidence="1">Uncharacterized protein</fullName>
    </submittedName>
</protein>
<dbReference type="EMBL" id="BPQF01000011">
    <property type="protein sequence ID" value="GJD39898.1"/>
    <property type="molecule type" value="Genomic_DNA"/>
</dbReference>
<dbReference type="AlphaFoldDB" id="A0A679KH95"/>
<proteinExistence type="predicted"/>
<reference evidence="1" key="2">
    <citation type="submission" date="2019-12" db="EMBL/GenBank/DDBJ databases">
        <authorList>
            <person name="Cremers G."/>
        </authorList>
    </citation>
    <scope>NUCLEOTIDE SEQUENCE</scope>
    <source>
        <strain evidence="1">Mbul2</strain>
    </source>
</reference>
<evidence type="ECO:0000313" key="3">
    <source>
        <dbReference type="Proteomes" id="UP001055307"/>
    </source>
</evidence>
<evidence type="ECO:0000313" key="1">
    <source>
        <dbReference type="EMBL" id="CAA2144918.1"/>
    </source>
</evidence>
<reference evidence="2" key="1">
    <citation type="journal article" date="2016" name="Front. Microbiol.">
        <title>Genome Sequence of the Piezophilic, Mesophilic Sulfate-Reducing Bacterium Desulfovibrio indicus J2T.</title>
        <authorList>
            <person name="Cao J."/>
            <person name="Maignien L."/>
            <person name="Shao Z."/>
            <person name="Alain K."/>
            <person name="Jebbar M."/>
        </authorList>
    </citation>
    <scope>NUCLEOTIDE SEQUENCE</scope>
    <source>
        <strain evidence="2">DSM 21893</strain>
    </source>
</reference>